<evidence type="ECO:0000313" key="2">
    <source>
        <dbReference type="Proteomes" id="UP000009226"/>
    </source>
</evidence>
<dbReference type="HOGENOM" id="CLU_2408439_0_0_9"/>
<evidence type="ECO:0000313" key="1">
    <source>
        <dbReference type="EMBL" id="AEF93331.1"/>
    </source>
</evidence>
<name>F6B781_DESCC</name>
<organism evidence="1 2">
    <name type="scientific">Desulfotomaculum nigrificans (strain DSM 14880 / VKM B-2319 / CO-1-SRB)</name>
    <name type="common">Desulfotomaculum carboxydivorans</name>
    <dbReference type="NCBI Taxonomy" id="868595"/>
    <lineage>
        <taxon>Bacteria</taxon>
        <taxon>Bacillati</taxon>
        <taxon>Bacillota</taxon>
        <taxon>Clostridia</taxon>
        <taxon>Eubacteriales</taxon>
        <taxon>Desulfotomaculaceae</taxon>
        <taxon>Desulfotomaculum</taxon>
    </lineage>
</organism>
<protein>
    <submittedName>
        <fullName evidence="1">Uncharacterized protein</fullName>
    </submittedName>
</protein>
<proteinExistence type="predicted"/>
<dbReference type="EMBL" id="CP002736">
    <property type="protein sequence ID" value="AEF93331.1"/>
    <property type="molecule type" value="Genomic_DNA"/>
</dbReference>
<dbReference type="RefSeq" id="WP_003544578.1">
    <property type="nucleotide sequence ID" value="NC_015565.1"/>
</dbReference>
<sequence>MIQFFKSLIAKIKEKLIRRMAKTITENMTPVKGTIIYLERYPKGKVKYKIIIKNETNRTLMLKVKNKVTLKQGDRIQGYYSKEDKTALIQVA</sequence>
<dbReference type="Proteomes" id="UP000009226">
    <property type="component" value="Chromosome"/>
</dbReference>
<dbReference type="AlphaFoldDB" id="F6B781"/>
<keyword evidence="2" id="KW-1185">Reference proteome</keyword>
<reference evidence="1 2" key="1">
    <citation type="submission" date="2011-05" db="EMBL/GenBank/DDBJ databases">
        <title>Complete sequence of Desulfotomaculum carboxydivorans CO-1-SRB.</title>
        <authorList>
            <consortium name="US DOE Joint Genome Institute"/>
            <person name="Lucas S."/>
            <person name="Han J."/>
            <person name="Lapidus A."/>
            <person name="Cheng J.-F."/>
            <person name="Goodwin L."/>
            <person name="Pitluck S."/>
            <person name="Peters L."/>
            <person name="Mikhailova N."/>
            <person name="Lu M."/>
            <person name="Han C."/>
            <person name="Tapia R."/>
            <person name="Land M."/>
            <person name="Hauser L."/>
            <person name="Kyrpides N."/>
            <person name="Ivanova N."/>
            <person name="Pagani I."/>
            <person name="Stams A."/>
            <person name="Plugge C."/>
            <person name="Muyzer G."/>
            <person name="Kuever J."/>
            <person name="Parshina S."/>
            <person name="Ivanova A."/>
            <person name="Nazina T."/>
            <person name="Woyke T."/>
        </authorList>
    </citation>
    <scope>NUCLEOTIDE SEQUENCE [LARGE SCALE GENOMIC DNA]</scope>
    <source>
        <strain evidence="2">DSM 14880 / VKM B-2319 / CO-1-SRB</strain>
    </source>
</reference>
<accession>F6B781</accession>
<gene>
    <name evidence="1" type="ordered locus">Desca_0438</name>
</gene>
<dbReference type="KEGG" id="dca:Desca_0438"/>